<evidence type="ECO:0000256" key="2">
    <source>
        <dbReference type="ARBA" id="ARBA00022645"/>
    </source>
</evidence>
<dbReference type="InterPro" id="IPR033124">
    <property type="entry name" value="Ser_caboxypep_his_AS"/>
</dbReference>
<gene>
    <name evidence="8" type="ORF">RDWZM_004557</name>
</gene>
<keyword evidence="6" id="KW-0325">Glycoprotein</keyword>
<evidence type="ECO:0000256" key="5">
    <source>
        <dbReference type="ARBA" id="ARBA00022801"/>
    </source>
</evidence>
<organism evidence="8 9">
    <name type="scientific">Blomia tropicalis</name>
    <name type="common">Mite</name>
    <dbReference type="NCBI Taxonomy" id="40697"/>
    <lineage>
        <taxon>Eukaryota</taxon>
        <taxon>Metazoa</taxon>
        <taxon>Ecdysozoa</taxon>
        <taxon>Arthropoda</taxon>
        <taxon>Chelicerata</taxon>
        <taxon>Arachnida</taxon>
        <taxon>Acari</taxon>
        <taxon>Acariformes</taxon>
        <taxon>Sarcoptiformes</taxon>
        <taxon>Astigmata</taxon>
        <taxon>Glycyphagoidea</taxon>
        <taxon>Echimyopodidae</taxon>
        <taxon>Blomia</taxon>
    </lineage>
</organism>
<evidence type="ECO:0000313" key="9">
    <source>
        <dbReference type="Proteomes" id="UP001142055"/>
    </source>
</evidence>
<sequence length="488" mass="55620">MGKYILISVLSVLALVGPSVAFLRKIYNPSTELANSNLHKFVAGQDDEPLFLTPYIEQGKLDEARNLSLVRNLPGLSSSESVKSYSGYLTVNKKYNSNIFFWLFPPMNGKVTKETPILLWLQGGPGASSMYALFVENGPLVVSKDMKHLSLRNYSWNHEFAMVYVDQPVGTGFSFTDNDAGYAKNQNDVARDLFEALKQLFTLYNEYHGNPFFVTGESYAGKYVPAITHKIHVENEEAKKHGINLAGMAIGDGLCDPISMFDYGDLLYQMGLLDGPQREFFLGEQERARSFIRERNFEKAFRVFDELLNGDLTPNGFSYYRNWTGLQNYFNILVDNSPEDNNYYNGYLALKETRTAIHVGNRQYNNGTTVESHLVNDVMDSVRPWVEDILNANIRSLFYSGQLDVIVGAPLTENFLRQVVWKHRHEYVHAKRYIYKVDPKDSVVAGYVRHAGNLIYALIRNAGHMVPYDQPRVAYDMIHRFVKQRALP</sequence>
<dbReference type="InterPro" id="IPR018202">
    <property type="entry name" value="Ser_caboxypep_ser_AS"/>
</dbReference>
<name>A0A9Q0M3Y7_BLOTA</name>
<dbReference type="FunFam" id="3.40.50.1820:FF:000096">
    <property type="entry name" value="Carboxypeptidase vitellogenic-like"/>
    <property type="match status" value="1"/>
</dbReference>
<keyword evidence="3 7" id="KW-0645">Protease</keyword>
<dbReference type="SUPFAM" id="SSF53474">
    <property type="entry name" value="alpha/beta-Hydrolases"/>
    <property type="match status" value="1"/>
</dbReference>
<dbReference type="PANTHER" id="PTHR11802:SF472">
    <property type="entry name" value="SERINE CARBOXYPEPTIDASE CPVL-RELATED"/>
    <property type="match status" value="1"/>
</dbReference>
<evidence type="ECO:0000256" key="3">
    <source>
        <dbReference type="ARBA" id="ARBA00022670"/>
    </source>
</evidence>
<dbReference type="GO" id="GO:0004185">
    <property type="term" value="F:serine-type carboxypeptidase activity"/>
    <property type="evidence" value="ECO:0007669"/>
    <property type="project" value="UniProtKB-UniRule"/>
</dbReference>
<evidence type="ECO:0000313" key="8">
    <source>
        <dbReference type="EMBL" id="KAJ6218745.1"/>
    </source>
</evidence>
<comment type="caution">
    <text evidence="8">The sequence shown here is derived from an EMBL/GenBank/DDBJ whole genome shotgun (WGS) entry which is preliminary data.</text>
</comment>
<dbReference type="InterPro" id="IPR001563">
    <property type="entry name" value="Peptidase_S10"/>
</dbReference>
<accession>A0A9Q0M3Y7</accession>
<feature type="signal peptide" evidence="7">
    <location>
        <begin position="1"/>
        <end position="21"/>
    </location>
</feature>
<keyword evidence="2 7" id="KW-0121">Carboxypeptidase</keyword>
<reference evidence="8" key="1">
    <citation type="submission" date="2022-12" db="EMBL/GenBank/DDBJ databases">
        <title>Genome assemblies of Blomia tropicalis.</title>
        <authorList>
            <person name="Cui Y."/>
        </authorList>
    </citation>
    <scope>NUCLEOTIDE SEQUENCE</scope>
    <source>
        <tissue evidence="8">Adult mites</tissue>
    </source>
</reference>
<keyword evidence="9" id="KW-1185">Reference proteome</keyword>
<dbReference type="Gene3D" id="3.40.50.1820">
    <property type="entry name" value="alpha/beta hydrolase"/>
    <property type="match status" value="1"/>
</dbReference>
<dbReference type="PANTHER" id="PTHR11802">
    <property type="entry name" value="SERINE PROTEASE FAMILY S10 SERINE CARBOXYPEPTIDASE"/>
    <property type="match status" value="1"/>
</dbReference>
<feature type="chain" id="PRO_5040532202" description="Carboxypeptidase" evidence="7">
    <location>
        <begin position="22"/>
        <end position="488"/>
    </location>
</feature>
<dbReference type="InterPro" id="IPR029058">
    <property type="entry name" value="AB_hydrolase_fold"/>
</dbReference>
<dbReference type="PRINTS" id="PR00724">
    <property type="entry name" value="CRBOXYPTASEC"/>
</dbReference>
<dbReference type="PROSITE" id="PS00131">
    <property type="entry name" value="CARBOXYPEPT_SER_SER"/>
    <property type="match status" value="1"/>
</dbReference>
<evidence type="ECO:0000256" key="4">
    <source>
        <dbReference type="ARBA" id="ARBA00022729"/>
    </source>
</evidence>
<keyword evidence="5 7" id="KW-0378">Hydrolase</keyword>
<dbReference type="EMBL" id="JAPWDV010000002">
    <property type="protein sequence ID" value="KAJ6218745.1"/>
    <property type="molecule type" value="Genomic_DNA"/>
</dbReference>
<dbReference type="Proteomes" id="UP001142055">
    <property type="component" value="Chromosome 2"/>
</dbReference>
<evidence type="ECO:0000256" key="6">
    <source>
        <dbReference type="ARBA" id="ARBA00023180"/>
    </source>
</evidence>
<dbReference type="OMA" id="TVGAAMH"/>
<dbReference type="EC" id="3.4.16.-" evidence="7"/>
<evidence type="ECO:0000256" key="1">
    <source>
        <dbReference type="ARBA" id="ARBA00009431"/>
    </source>
</evidence>
<dbReference type="Pfam" id="PF00450">
    <property type="entry name" value="Peptidase_S10"/>
    <property type="match status" value="1"/>
</dbReference>
<dbReference type="OrthoDB" id="443318at2759"/>
<evidence type="ECO:0000256" key="7">
    <source>
        <dbReference type="RuleBase" id="RU361156"/>
    </source>
</evidence>
<protein>
    <recommendedName>
        <fullName evidence="7">Carboxypeptidase</fullName>
        <ecNumber evidence="7">3.4.16.-</ecNumber>
    </recommendedName>
</protein>
<dbReference type="PROSITE" id="PS00560">
    <property type="entry name" value="CARBOXYPEPT_SER_HIS"/>
    <property type="match status" value="1"/>
</dbReference>
<comment type="similarity">
    <text evidence="1 7">Belongs to the peptidase S10 family.</text>
</comment>
<dbReference type="GO" id="GO:0006508">
    <property type="term" value="P:proteolysis"/>
    <property type="evidence" value="ECO:0007669"/>
    <property type="project" value="UniProtKB-KW"/>
</dbReference>
<keyword evidence="4 7" id="KW-0732">Signal</keyword>
<dbReference type="AlphaFoldDB" id="A0A9Q0M3Y7"/>
<proteinExistence type="inferred from homology"/>